<protein>
    <submittedName>
        <fullName evidence="2">SFRICE_004587</fullName>
    </submittedName>
</protein>
<feature type="compositionally biased region" description="Polar residues" evidence="1">
    <location>
        <begin position="67"/>
        <end position="88"/>
    </location>
</feature>
<dbReference type="EMBL" id="ODYU01009579">
    <property type="protein sequence ID" value="SOQ54108.1"/>
    <property type="molecule type" value="Genomic_DNA"/>
</dbReference>
<evidence type="ECO:0000256" key="1">
    <source>
        <dbReference type="SAM" id="MobiDB-lite"/>
    </source>
</evidence>
<feature type="compositionally biased region" description="Polar residues" evidence="1">
    <location>
        <begin position="111"/>
        <end position="123"/>
    </location>
</feature>
<accession>A0A2H1WM59</accession>
<organism evidence="2">
    <name type="scientific">Spodoptera frugiperda</name>
    <name type="common">Fall armyworm</name>
    <dbReference type="NCBI Taxonomy" id="7108"/>
    <lineage>
        <taxon>Eukaryota</taxon>
        <taxon>Metazoa</taxon>
        <taxon>Ecdysozoa</taxon>
        <taxon>Arthropoda</taxon>
        <taxon>Hexapoda</taxon>
        <taxon>Insecta</taxon>
        <taxon>Pterygota</taxon>
        <taxon>Neoptera</taxon>
        <taxon>Endopterygota</taxon>
        <taxon>Lepidoptera</taxon>
        <taxon>Glossata</taxon>
        <taxon>Ditrysia</taxon>
        <taxon>Noctuoidea</taxon>
        <taxon>Noctuidae</taxon>
        <taxon>Amphipyrinae</taxon>
        <taxon>Spodoptera</taxon>
    </lineage>
</organism>
<dbReference type="AlphaFoldDB" id="A0A2H1WM59"/>
<sequence length="123" mass="13672">MFSFSLCTWSCGLSSGFTGAPARKAGVGTGWFLVSKSLTLRLALPKARKNRLIDRVYGRRVRVAHRPTSTSTARRVESYQTDRLTQMGPSRADARSGVAHNTPCYYRKKPSNTLPDNTTTNQF</sequence>
<feature type="region of interest" description="Disordered" evidence="1">
    <location>
        <begin position="64"/>
        <end position="123"/>
    </location>
</feature>
<reference evidence="2" key="1">
    <citation type="submission" date="2016-07" db="EMBL/GenBank/DDBJ databases">
        <authorList>
            <person name="Bretaudeau A."/>
        </authorList>
    </citation>
    <scope>NUCLEOTIDE SEQUENCE</scope>
    <source>
        <strain evidence="2">Rice</strain>
        <tissue evidence="2">Whole body</tissue>
    </source>
</reference>
<evidence type="ECO:0000313" key="2">
    <source>
        <dbReference type="EMBL" id="SOQ54108.1"/>
    </source>
</evidence>
<gene>
    <name evidence="2" type="ORF">SFRICE_004587</name>
</gene>
<name>A0A2H1WM59_SPOFR</name>
<proteinExistence type="predicted"/>